<evidence type="ECO:0000313" key="1">
    <source>
        <dbReference type="EMBL" id="NJB64136.1"/>
    </source>
</evidence>
<protein>
    <recommendedName>
        <fullName evidence="3">Alpha/beta hydrolase</fullName>
    </recommendedName>
</protein>
<evidence type="ECO:0008006" key="3">
    <source>
        <dbReference type="Google" id="ProtNLM"/>
    </source>
</evidence>
<dbReference type="Gene3D" id="3.40.50.1820">
    <property type="entry name" value="alpha/beta hydrolase"/>
    <property type="match status" value="1"/>
</dbReference>
<reference evidence="1 2" key="1">
    <citation type="submission" date="2020-03" db="EMBL/GenBank/DDBJ databases">
        <title>Genomic Encyclopedia of Type Strains, Phase IV (KMG-IV): sequencing the most valuable type-strain genomes for metagenomic binning, comparative biology and taxonomic classification.</title>
        <authorList>
            <person name="Goeker M."/>
        </authorList>
    </citation>
    <scope>NUCLEOTIDE SEQUENCE [LARGE SCALE GENOMIC DNA]</scope>
    <source>
        <strain evidence="1 2">DSM 26613</strain>
    </source>
</reference>
<dbReference type="EMBL" id="JAATIZ010000001">
    <property type="protein sequence ID" value="NJB64136.1"/>
    <property type="molecule type" value="Genomic_DNA"/>
</dbReference>
<name>A0ABX0WLM3_9BURK</name>
<dbReference type="InterPro" id="IPR029058">
    <property type="entry name" value="AB_hydrolase_fold"/>
</dbReference>
<sequence>MKLKAGENKVSVANGEFSFYYEESKSPTSKLAIFFPGAYNREKGAVQYQRFSWLVDYSSAMHCISLSDPTINEENDISTGWFQGRRGEFCPVTAVPELINKIKAMLGIVNIEVFFFGSSAGGFSALKASEYVDNIIVVVINPQVYLARYLRHRLEPMLKYSYGFSFSEIGAEDKRFSFSVDEEKISSGCKKYYIFQNSCDDHHVINHAGQLLINHPQIVHKSEVQDNLVNLDSLVLVAGKINLISYADPATGHSPPSRKDTRKIIETILSKSCNPAINR</sequence>
<organism evidence="1 2">
    <name type="scientific">Paenalcaligenes hominis</name>
    <dbReference type="NCBI Taxonomy" id="643674"/>
    <lineage>
        <taxon>Bacteria</taxon>
        <taxon>Pseudomonadati</taxon>
        <taxon>Pseudomonadota</taxon>
        <taxon>Betaproteobacteria</taxon>
        <taxon>Burkholderiales</taxon>
        <taxon>Alcaligenaceae</taxon>
        <taxon>Paenalcaligenes</taxon>
    </lineage>
</organism>
<dbReference type="Proteomes" id="UP000783934">
    <property type="component" value="Unassembled WGS sequence"/>
</dbReference>
<evidence type="ECO:0000313" key="2">
    <source>
        <dbReference type="Proteomes" id="UP000783934"/>
    </source>
</evidence>
<comment type="caution">
    <text evidence="1">The sequence shown here is derived from an EMBL/GenBank/DDBJ whole genome shotgun (WGS) entry which is preliminary data.</text>
</comment>
<accession>A0ABX0WLM3</accession>
<proteinExistence type="predicted"/>
<dbReference type="RefSeq" id="WP_167660376.1">
    <property type="nucleotide sequence ID" value="NZ_BMCQ01000009.1"/>
</dbReference>
<gene>
    <name evidence="1" type="ORF">GGR41_000357</name>
</gene>
<keyword evidence="2" id="KW-1185">Reference proteome</keyword>